<dbReference type="PANTHER" id="PTHR30329">
    <property type="entry name" value="STATOR ELEMENT OF FLAGELLAR MOTOR COMPLEX"/>
    <property type="match status" value="1"/>
</dbReference>
<organism evidence="5 6">
    <name type="scientific">Treponema vincentii</name>
    <dbReference type="NCBI Taxonomy" id="69710"/>
    <lineage>
        <taxon>Bacteria</taxon>
        <taxon>Pseudomonadati</taxon>
        <taxon>Spirochaetota</taxon>
        <taxon>Spirochaetia</taxon>
        <taxon>Spirochaetales</taxon>
        <taxon>Treponemataceae</taxon>
        <taxon>Treponema</taxon>
    </lineage>
</organism>
<evidence type="ECO:0000256" key="2">
    <source>
        <dbReference type="SAM" id="MobiDB-lite"/>
    </source>
</evidence>
<dbReference type="PANTHER" id="PTHR30329:SF21">
    <property type="entry name" value="LIPOPROTEIN YIAD-RELATED"/>
    <property type="match status" value="1"/>
</dbReference>
<dbReference type="EMBL" id="CP048020">
    <property type="protein sequence ID" value="QHX43852.1"/>
    <property type="molecule type" value="Genomic_DNA"/>
</dbReference>
<reference evidence="5 6" key="1">
    <citation type="submission" date="2020-01" db="EMBL/GenBank/DDBJ databases">
        <title>Complete genome sequence of a human oral phylogroup 1 Treponema sp. strain ATCC 700766, originally isolated from periodontitis dental plaque.</title>
        <authorList>
            <person name="Chan Y."/>
            <person name="Huo Y.-B."/>
            <person name="Yu X.-L."/>
            <person name="Zeng H."/>
            <person name="Leung W.-K."/>
            <person name="Watt R.M."/>
        </authorList>
    </citation>
    <scope>NUCLEOTIDE SEQUENCE [LARGE SCALE GENOMIC DNA]</scope>
    <source>
        <strain evidence="5 6">OMZ 804</strain>
    </source>
</reference>
<dbReference type="PROSITE" id="PS51257">
    <property type="entry name" value="PROKAR_LIPOPROTEIN"/>
    <property type="match status" value="1"/>
</dbReference>
<dbReference type="InterPro" id="IPR036737">
    <property type="entry name" value="OmpA-like_sf"/>
</dbReference>
<evidence type="ECO:0000256" key="1">
    <source>
        <dbReference type="PROSITE-ProRule" id="PRU00473"/>
    </source>
</evidence>
<feature type="signal peptide" evidence="3">
    <location>
        <begin position="1"/>
        <end position="18"/>
    </location>
</feature>
<keyword evidence="1" id="KW-0472">Membrane</keyword>
<dbReference type="SUPFAM" id="SSF103088">
    <property type="entry name" value="OmpA-like"/>
    <property type="match status" value="1"/>
</dbReference>
<dbReference type="Pfam" id="PF00691">
    <property type="entry name" value="OmpA"/>
    <property type="match status" value="1"/>
</dbReference>
<feature type="region of interest" description="Disordered" evidence="2">
    <location>
        <begin position="23"/>
        <end position="61"/>
    </location>
</feature>
<dbReference type="Gene3D" id="3.30.1330.60">
    <property type="entry name" value="OmpA-like domain"/>
    <property type="match status" value="1"/>
</dbReference>
<dbReference type="GO" id="GO:0016020">
    <property type="term" value="C:membrane"/>
    <property type="evidence" value="ECO:0007669"/>
    <property type="project" value="UniProtKB-UniRule"/>
</dbReference>
<dbReference type="PROSITE" id="PS51123">
    <property type="entry name" value="OMPA_2"/>
    <property type="match status" value="1"/>
</dbReference>
<feature type="domain" description="OmpA-like" evidence="4">
    <location>
        <begin position="53"/>
        <end position="167"/>
    </location>
</feature>
<evidence type="ECO:0000313" key="6">
    <source>
        <dbReference type="Proteomes" id="UP000464374"/>
    </source>
</evidence>
<sequence>MSKLKGILLLLIAVIVMGCTTQPKQQKEEKPVAETQQVENAPAEEKIDEPQQSEKNNTGNETTVYFAPKTYKIDTFTAHKLDSIAELLKAKDVTQIKIVGHCAKLDSTKEEEKLSLQRAYAVAQYFESTGAFTAGNITISAEGAEHPAGSHAEISERKHNRRVEIYY</sequence>
<dbReference type="RefSeq" id="WP_162664157.1">
    <property type="nucleotide sequence ID" value="NZ_CP048020.1"/>
</dbReference>
<evidence type="ECO:0000259" key="4">
    <source>
        <dbReference type="PROSITE" id="PS51123"/>
    </source>
</evidence>
<dbReference type="AlphaFoldDB" id="A0A6P1Y4J8"/>
<evidence type="ECO:0000256" key="3">
    <source>
        <dbReference type="SAM" id="SignalP"/>
    </source>
</evidence>
<dbReference type="KEGG" id="trz:GWP43_10795"/>
<feature type="chain" id="PRO_5026881719" evidence="3">
    <location>
        <begin position="19"/>
        <end position="167"/>
    </location>
</feature>
<protein>
    <submittedName>
        <fullName evidence="5">OmpA family protein</fullName>
    </submittedName>
</protein>
<keyword evidence="3" id="KW-0732">Signal</keyword>
<proteinExistence type="predicted"/>
<dbReference type="InterPro" id="IPR006665">
    <property type="entry name" value="OmpA-like"/>
</dbReference>
<evidence type="ECO:0000313" key="5">
    <source>
        <dbReference type="EMBL" id="QHX43852.1"/>
    </source>
</evidence>
<name>A0A6P1Y4J8_9SPIR</name>
<gene>
    <name evidence="5" type="ORF">GWP43_10795</name>
</gene>
<dbReference type="InterPro" id="IPR050330">
    <property type="entry name" value="Bact_OuterMem_StrucFunc"/>
</dbReference>
<accession>A0A6P1Y4J8</accession>
<dbReference type="Proteomes" id="UP000464374">
    <property type="component" value="Chromosome"/>
</dbReference>
<dbReference type="CDD" id="cd07185">
    <property type="entry name" value="OmpA_C-like"/>
    <property type="match status" value="1"/>
</dbReference>